<accession>A0AAD4HA77</accession>
<feature type="domain" description="Protection of telomeres protein 1 ssDNA-binding" evidence="9">
    <location>
        <begin position="35"/>
        <end position="106"/>
    </location>
</feature>
<evidence type="ECO:0000313" key="11">
    <source>
        <dbReference type="Proteomes" id="UP001194580"/>
    </source>
</evidence>
<feature type="compositionally biased region" description="Polar residues" evidence="8">
    <location>
        <begin position="156"/>
        <end position="170"/>
    </location>
</feature>
<comment type="subcellular location">
    <subcellularLocation>
        <location evidence="2">Chromosome</location>
        <location evidence="2">Telomere</location>
    </subcellularLocation>
    <subcellularLocation>
        <location evidence="1">Nucleus</location>
    </subcellularLocation>
</comment>
<keyword evidence="5" id="KW-0779">Telomere</keyword>
<name>A0AAD4HA77_9FUNG</name>
<keyword evidence="7" id="KW-0539">Nucleus</keyword>
<organism evidence="10 11">
    <name type="scientific">Linnemannia exigua</name>
    <dbReference type="NCBI Taxonomy" id="604196"/>
    <lineage>
        <taxon>Eukaryota</taxon>
        <taxon>Fungi</taxon>
        <taxon>Fungi incertae sedis</taxon>
        <taxon>Mucoromycota</taxon>
        <taxon>Mortierellomycotina</taxon>
        <taxon>Mortierellomycetes</taxon>
        <taxon>Mortierellales</taxon>
        <taxon>Mortierellaceae</taxon>
        <taxon>Linnemannia</taxon>
    </lineage>
</organism>
<protein>
    <recommendedName>
        <fullName evidence="9">Protection of telomeres protein 1 ssDNA-binding domain-containing protein</fullName>
    </recommendedName>
</protein>
<feature type="compositionally biased region" description="Polar residues" evidence="8">
    <location>
        <begin position="408"/>
        <end position="417"/>
    </location>
</feature>
<dbReference type="InterPro" id="IPR032042">
    <property type="entry name" value="POT1PC"/>
</dbReference>
<dbReference type="Proteomes" id="UP001194580">
    <property type="component" value="Unassembled WGS sequence"/>
</dbReference>
<evidence type="ECO:0000256" key="5">
    <source>
        <dbReference type="ARBA" id="ARBA00022895"/>
    </source>
</evidence>
<proteinExistence type="inferred from homology"/>
<keyword evidence="11" id="KW-1185">Reference proteome</keyword>
<evidence type="ECO:0000259" key="9">
    <source>
        <dbReference type="Pfam" id="PF16686"/>
    </source>
</evidence>
<feature type="compositionally biased region" description="Low complexity" evidence="8">
    <location>
        <begin position="171"/>
        <end position="193"/>
    </location>
</feature>
<gene>
    <name evidence="10" type="ORF">BGZ95_010949</name>
</gene>
<evidence type="ECO:0000313" key="10">
    <source>
        <dbReference type="EMBL" id="KAG0280195.1"/>
    </source>
</evidence>
<feature type="region of interest" description="Disordered" evidence="8">
    <location>
        <begin position="109"/>
        <end position="199"/>
    </location>
</feature>
<dbReference type="EMBL" id="JAAAIL010000078">
    <property type="protein sequence ID" value="KAG0280195.1"/>
    <property type="molecule type" value="Genomic_DNA"/>
</dbReference>
<feature type="compositionally biased region" description="Low complexity" evidence="8">
    <location>
        <begin position="119"/>
        <end position="155"/>
    </location>
</feature>
<evidence type="ECO:0000256" key="1">
    <source>
        <dbReference type="ARBA" id="ARBA00004123"/>
    </source>
</evidence>
<dbReference type="InterPro" id="IPR012340">
    <property type="entry name" value="NA-bd_OB-fold"/>
</dbReference>
<comment type="caution">
    <text evidence="10">The sequence shown here is derived from an EMBL/GenBank/DDBJ whole genome shotgun (WGS) entry which is preliminary data.</text>
</comment>
<dbReference type="GO" id="GO:0000781">
    <property type="term" value="C:chromosome, telomeric region"/>
    <property type="evidence" value="ECO:0007669"/>
    <property type="project" value="UniProtKB-SubCell"/>
</dbReference>
<dbReference type="GO" id="GO:0005634">
    <property type="term" value="C:nucleus"/>
    <property type="evidence" value="ECO:0007669"/>
    <property type="project" value="UniProtKB-SubCell"/>
</dbReference>
<dbReference type="AlphaFoldDB" id="A0AAD4HA77"/>
<evidence type="ECO:0000256" key="3">
    <source>
        <dbReference type="ARBA" id="ARBA00008442"/>
    </source>
</evidence>
<evidence type="ECO:0000256" key="4">
    <source>
        <dbReference type="ARBA" id="ARBA00022454"/>
    </source>
</evidence>
<feature type="region of interest" description="Disordered" evidence="8">
    <location>
        <begin position="383"/>
        <end position="431"/>
    </location>
</feature>
<comment type="similarity">
    <text evidence="3">Belongs to the telombin family.</text>
</comment>
<feature type="compositionally biased region" description="Polar residues" evidence="8">
    <location>
        <begin position="384"/>
        <end position="396"/>
    </location>
</feature>
<evidence type="ECO:0000256" key="6">
    <source>
        <dbReference type="ARBA" id="ARBA00023125"/>
    </source>
</evidence>
<sequence length="459" mass="50173">MPVCFFRVEYGKALMILTDYTEHPLLPFLEGDGRPAGKASIITTLWDEHCQTAQDIHITAGDLVYLKNLRPKVDTENKIELAMNGRKSQYELHLIEQNTELAQQNLRPRNQEHGGASGQPQPTQPTRPQSAVPLPKVVQPPKVTQPSSTKPQTTSIFPISSTSKVPQSAKVSSTPVVPVGSSSNMNSADNSAATRSTPPSLQDIELVPTIPLKREPTSPIAVSMDSGNSPTHVLINKLKQAIRNNNAEGLRYVKLGARVVGYEPENLLDFSCARCTRCAYKYLPMSKQKLTPRCPGCSRDGVSKFEYAFQLKLLDELGQAFFVDVDNEHATTLIGTGAGNMLKNEALLKKVTDRLALIGVSNTWDQDKIIYFDCCVRQHIGRDNQGQTAGSGNKRSGSPIPDRGTKRLAQSTQEANDSASQELSSSSSMSSQQSVLASTTIPIQAPSRLTWSLVFTEIK</sequence>
<evidence type="ECO:0000256" key="7">
    <source>
        <dbReference type="ARBA" id="ARBA00023242"/>
    </source>
</evidence>
<dbReference type="GO" id="GO:0043047">
    <property type="term" value="F:single-stranded telomeric DNA binding"/>
    <property type="evidence" value="ECO:0007669"/>
    <property type="project" value="InterPro"/>
</dbReference>
<dbReference type="Pfam" id="PF16686">
    <property type="entry name" value="POT1PC"/>
    <property type="match status" value="1"/>
</dbReference>
<evidence type="ECO:0000256" key="2">
    <source>
        <dbReference type="ARBA" id="ARBA00004574"/>
    </source>
</evidence>
<dbReference type="Gene3D" id="2.40.50.140">
    <property type="entry name" value="Nucleic acid-binding proteins"/>
    <property type="match status" value="1"/>
</dbReference>
<keyword evidence="6" id="KW-0238">DNA-binding</keyword>
<evidence type="ECO:0000256" key="8">
    <source>
        <dbReference type="SAM" id="MobiDB-lite"/>
    </source>
</evidence>
<feature type="compositionally biased region" description="Low complexity" evidence="8">
    <location>
        <begin position="418"/>
        <end position="431"/>
    </location>
</feature>
<keyword evidence="4" id="KW-0158">Chromosome</keyword>
<reference evidence="10" key="1">
    <citation type="journal article" date="2020" name="Fungal Divers.">
        <title>Resolving the Mortierellaceae phylogeny through synthesis of multi-gene phylogenetics and phylogenomics.</title>
        <authorList>
            <person name="Vandepol N."/>
            <person name="Liber J."/>
            <person name="Desiro A."/>
            <person name="Na H."/>
            <person name="Kennedy M."/>
            <person name="Barry K."/>
            <person name="Grigoriev I.V."/>
            <person name="Miller A.N."/>
            <person name="O'Donnell K."/>
            <person name="Stajich J.E."/>
            <person name="Bonito G."/>
        </authorList>
    </citation>
    <scope>NUCLEOTIDE SEQUENCE</scope>
    <source>
        <strain evidence="10">NRRL 28262</strain>
    </source>
</reference>